<dbReference type="Proteomes" id="UP000467488">
    <property type="component" value="Chromosome"/>
</dbReference>
<reference evidence="3 4" key="1">
    <citation type="submission" date="2020-01" db="EMBL/GenBank/DDBJ databases">
        <title>Dynamics of blaIMP-6 dissemination in carbapenem resistant Enterobacteriacea isolated from regional surveillance in Osaka, Japan.</title>
        <authorList>
            <person name="Abe R."/>
            <person name="Akeda Y."/>
            <person name="Sugawara Y."/>
            <person name="Yamamoto N."/>
            <person name="Tomono K."/>
            <person name="Takeuchi D."/>
            <person name="Kawahara R."/>
            <person name="Hamada S."/>
        </authorList>
    </citation>
    <scope>NUCLEOTIDE SEQUENCE [LARGE SCALE GENOMIC DNA]</scope>
    <source>
        <strain evidence="3 4">E300</strain>
    </source>
</reference>
<dbReference type="GO" id="GO:0042597">
    <property type="term" value="C:periplasmic space"/>
    <property type="evidence" value="ECO:0007669"/>
    <property type="project" value="InterPro"/>
</dbReference>
<dbReference type="InterPro" id="IPR018950">
    <property type="entry name" value="DiS-bond_isomerase_DsbC/G_N"/>
</dbReference>
<proteinExistence type="predicted"/>
<accession>A0A8S0FZD0</accession>
<dbReference type="Pfam" id="PF10411">
    <property type="entry name" value="DsbC_N"/>
    <property type="match status" value="1"/>
</dbReference>
<feature type="signal peptide" evidence="1">
    <location>
        <begin position="1"/>
        <end position="17"/>
    </location>
</feature>
<evidence type="ECO:0000313" key="3">
    <source>
        <dbReference type="EMBL" id="BBU85752.1"/>
    </source>
</evidence>
<dbReference type="AlphaFoldDB" id="A0A8S0FZD0"/>
<dbReference type="InterPro" id="IPR009094">
    <property type="entry name" value="DiS-bond_isomerase_DsbC/G_N_sf"/>
</dbReference>
<protein>
    <recommendedName>
        <fullName evidence="2">Disulphide bond isomerase DsbC/G N-terminal domain-containing protein</fullName>
    </recommendedName>
</protein>
<dbReference type="EMBL" id="AP022360">
    <property type="protein sequence ID" value="BBU85752.1"/>
    <property type="molecule type" value="Genomic_DNA"/>
</dbReference>
<feature type="domain" description="Disulphide bond isomerase DsbC/G N-terminal" evidence="2">
    <location>
        <begin position="24"/>
        <end position="68"/>
    </location>
</feature>
<sequence length="96" mass="10595">MLKKILLLALLPAIAFAEELPAPVKAIEKQGITIIKTFDAPGGMKGYLGKYQDMGVTIYLTPDGKHAIISFSIYLLENCLDFTSGGCVWLHVQRKR</sequence>
<name>A0A8S0FZD0_ECOLX</name>
<organism evidence="3 4">
    <name type="scientific">Escherichia coli</name>
    <dbReference type="NCBI Taxonomy" id="562"/>
    <lineage>
        <taxon>Bacteria</taxon>
        <taxon>Pseudomonadati</taxon>
        <taxon>Pseudomonadota</taxon>
        <taxon>Gammaproteobacteria</taxon>
        <taxon>Enterobacterales</taxon>
        <taxon>Enterobacteriaceae</taxon>
        <taxon>Escherichia</taxon>
    </lineage>
</organism>
<feature type="chain" id="PRO_5035740760" description="Disulphide bond isomerase DsbC/G N-terminal domain-containing protein" evidence="1">
    <location>
        <begin position="18"/>
        <end position="96"/>
    </location>
</feature>
<evidence type="ECO:0000256" key="1">
    <source>
        <dbReference type="SAM" id="SignalP"/>
    </source>
</evidence>
<keyword evidence="1" id="KW-0732">Signal</keyword>
<gene>
    <name evidence="3" type="ORF">EIMP300_71520</name>
</gene>
<evidence type="ECO:0000313" key="4">
    <source>
        <dbReference type="Proteomes" id="UP000467488"/>
    </source>
</evidence>
<evidence type="ECO:0000259" key="2">
    <source>
        <dbReference type="Pfam" id="PF10411"/>
    </source>
</evidence>
<dbReference type="SUPFAM" id="SSF54423">
    <property type="entry name" value="DsbC/DsbG N-terminal domain-like"/>
    <property type="match status" value="1"/>
</dbReference>
<dbReference type="Gene3D" id="3.10.450.70">
    <property type="entry name" value="Disulphide bond isomerase, DsbC/G, N-terminal"/>
    <property type="match status" value="1"/>
</dbReference>